<dbReference type="InterPro" id="IPR040442">
    <property type="entry name" value="Pyrv_kinase-like_dom_sf"/>
</dbReference>
<dbReference type="EC" id="2.7.3.9" evidence="5 16"/>
<gene>
    <name evidence="23" type="ORF">SAMN05192586_11077</name>
</gene>
<evidence type="ECO:0000256" key="18">
    <source>
        <dbReference type="PIRSR" id="PIRSR000732-2"/>
    </source>
</evidence>
<keyword evidence="10 16" id="KW-0808">Transferase</keyword>
<evidence type="ECO:0000259" key="20">
    <source>
        <dbReference type="Pfam" id="PF00391"/>
    </source>
</evidence>
<evidence type="ECO:0000256" key="19">
    <source>
        <dbReference type="PIRSR" id="PIRSR000732-3"/>
    </source>
</evidence>
<accession>A0A1G7N2Y9</accession>
<dbReference type="InterPro" id="IPR008731">
    <property type="entry name" value="PTS_EIN"/>
</dbReference>
<evidence type="ECO:0000256" key="16">
    <source>
        <dbReference type="PIRNR" id="PIRNR000732"/>
    </source>
</evidence>
<proteinExistence type="inferred from homology"/>
<keyword evidence="12 16" id="KW-0479">Metal-binding</keyword>
<dbReference type="Gene3D" id="3.50.30.10">
    <property type="entry name" value="Phosphohistidine domain"/>
    <property type="match status" value="1"/>
</dbReference>
<dbReference type="SUPFAM" id="SSF52009">
    <property type="entry name" value="Phosphohistidine domain"/>
    <property type="match status" value="1"/>
</dbReference>
<dbReference type="Gene3D" id="1.10.274.10">
    <property type="entry name" value="PtsI, HPr-binding domain"/>
    <property type="match status" value="1"/>
</dbReference>
<dbReference type="EMBL" id="FNBX01000010">
    <property type="protein sequence ID" value="SDF68301.1"/>
    <property type="molecule type" value="Genomic_DNA"/>
</dbReference>
<evidence type="ECO:0000256" key="8">
    <source>
        <dbReference type="ARBA" id="ARBA00022490"/>
    </source>
</evidence>
<feature type="binding site" evidence="18">
    <location>
        <position position="331"/>
    </location>
    <ligand>
        <name>phosphoenolpyruvate</name>
        <dbReference type="ChEBI" id="CHEBI:58702"/>
    </ligand>
</feature>
<keyword evidence="23" id="KW-0670">Pyruvate</keyword>
<evidence type="ECO:0000256" key="14">
    <source>
        <dbReference type="ARBA" id="ARBA00022842"/>
    </source>
</evidence>
<evidence type="ECO:0000259" key="22">
    <source>
        <dbReference type="Pfam" id="PF05524"/>
    </source>
</evidence>
<evidence type="ECO:0000256" key="13">
    <source>
        <dbReference type="ARBA" id="ARBA00022777"/>
    </source>
</evidence>
<dbReference type="GO" id="GO:0046872">
    <property type="term" value="F:metal ion binding"/>
    <property type="evidence" value="ECO:0007669"/>
    <property type="project" value="UniProtKB-KW"/>
</dbReference>
<dbReference type="InterPro" id="IPR000121">
    <property type="entry name" value="PEP_util_C"/>
</dbReference>
<dbReference type="InterPro" id="IPR006318">
    <property type="entry name" value="PTS_EI-like"/>
</dbReference>
<feature type="domain" description="PEP-utilising enzyme mobile" evidence="20">
    <location>
        <begin position="154"/>
        <end position="223"/>
    </location>
</feature>
<dbReference type="GO" id="GO:0009401">
    <property type="term" value="P:phosphoenolpyruvate-dependent sugar phosphotransferase system"/>
    <property type="evidence" value="ECO:0007669"/>
    <property type="project" value="UniProtKB-KW"/>
</dbReference>
<dbReference type="OrthoDB" id="9765468at2"/>
<feature type="domain" description="Phosphotransferase system enzyme I N-terminal" evidence="22">
    <location>
        <begin position="8"/>
        <end position="128"/>
    </location>
</feature>
<dbReference type="GO" id="GO:0016301">
    <property type="term" value="F:kinase activity"/>
    <property type="evidence" value="ECO:0007669"/>
    <property type="project" value="UniProtKB-KW"/>
</dbReference>
<dbReference type="Proteomes" id="UP000199355">
    <property type="component" value="Unassembled WGS sequence"/>
</dbReference>
<evidence type="ECO:0000313" key="24">
    <source>
        <dbReference type="Proteomes" id="UP000199355"/>
    </source>
</evidence>
<keyword evidence="24" id="KW-1185">Reference proteome</keyword>
<dbReference type="RefSeq" id="WP_092153908.1">
    <property type="nucleotide sequence ID" value="NZ_FNBX01000010.1"/>
</dbReference>
<keyword evidence="14 16" id="KW-0460">Magnesium</keyword>
<evidence type="ECO:0000256" key="11">
    <source>
        <dbReference type="ARBA" id="ARBA00022683"/>
    </source>
</evidence>
<dbReference type="AlphaFoldDB" id="A0A1G7N2Y9"/>
<comment type="similarity">
    <text evidence="4 16">Belongs to the PEP-utilizing enzyme family.</text>
</comment>
<dbReference type="PANTHER" id="PTHR46244:SF6">
    <property type="entry name" value="PHOSPHOENOLPYRUVATE-PROTEIN PHOSPHOTRANSFERASE"/>
    <property type="match status" value="1"/>
</dbReference>
<feature type="binding site" evidence="18">
    <location>
        <begin position="453"/>
        <end position="454"/>
    </location>
    <ligand>
        <name>phosphoenolpyruvate</name>
        <dbReference type="ChEBI" id="CHEBI:58702"/>
    </ligand>
</feature>
<keyword evidence="11 16" id="KW-0598">Phosphotransferase system</keyword>
<keyword evidence="9 16" id="KW-0762">Sugar transport</keyword>
<dbReference type="NCBIfam" id="TIGR01417">
    <property type="entry name" value="PTS_I_fam"/>
    <property type="match status" value="1"/>
</dbReference>
<dbReference type="InterPro" id="IPR024692">
    <property type="entry name" value="PTS_EI"/>
</dbReference>
<comment type="function">
    <text evidence="16">General (non sugar-specific) component of the phosphoenolpyruvate-dependent sugar phosphotransferase system (sugar PTS). This major carbohydrate active-transport system catalyzes the phosphorylation of incoming sugar substrates concomitantly with their translocation across the cell membrane. Enzyme I transfers the phosphoryl group from phosphoenolpyruvate (PEP) to the phosphoryl carrier protein (HPr).</text>
</comment>
<dbReference type="SUPFAM" id="SSF47831">
    <property type="entry name" value="Enzyme I of the PEP:sugar phosphotransferase system HPr-binding (sub)domain"/>
    <property type="match status" value="1"/>
</dbReference>
<protein>
    <recommendedName>
        <fullName evidence="6 16">Phosphoenolpyruvate-protein phosphotransferase</fullName>
        <ecNumber evidence="5 16">2.7.3.9</ecNumber>
    </recommendedName>
    <alternativeName>
        <fullName evidence="15 16">Phosphotransferase system, enzyme I</fullName>
    </alternativeName>
</protein>
<evidence type="ECO:0000256" key="7">
    <source>
        <dbReference type="ARBA" id="ARBA00022448"/>
    </source>
</evidence>
<keyword evidence="8 16" id="KW-0963">Cytoplasm</keyword>
<dbReference type="GO" id="GO:0008965">
    <property type="term" value="F:phosphoenolpyruvate-protein phosphotransferase activity"/>
    <property type="evidence" value="ECO:0007669"/>
    <property type="project" value="UniProtKB-EC"/>
</dbReference>
<dbReference type="Gene3D" id="3.20.20.60">
    <property type="entry name" value="Phosphoenolpyruvate-binding domains"/>
    <property type="match status" value="1"/>
</dbReference>
<evidence type="ECO:0000256" key="6">
    <source>
        <dbReference type="ARBA" id="ARBA00016544"/>
    </source>
</evidence>
<dbReference type="InterPro" id="IPR050499">
    <property type="entry name" value="PEP-utilizing_PTS_enzyme"/>
</dbReference>
<dbReference type="PANTHER" id="PTHR46244">
    <property type="entry name" value="PHOSPHOENOLPYRUVATE-PROTEIN PHOSPHOTRANSFERASE"/>
    <property type="match status" value="1"/>
</dbReference>
<dbReference type="InterPro" id="IPR015813">
    <property type="entry name" value="Pyrv/PenolPyrv_kinase-like_dom"/>
</dbReference>
<sequence length="589" mass="64234">MARALLFGTPVSPGIAIGTVRFMHRMRQDEERRIRAEQVAAEQDVLRAAAADVRAALQATMENVPEDLAEYRDVIAAQMEIVRDPKLLNAALARIARKQVCAAWALKLTVDELCTLFRGMDDPYLRDRAQDIRAVGLRLRDRLSADPAQDAGSEPGVLAAEDLSPADVMELDLDKVLGIVTTEGGPTSHTAILSRGLHIPGLAGVTGLVDIAREREPIIVDGLGGCVLLGPDEADLARYASRRDAYTAWETRTLKAAHWPAEMCDGVRVGVQANLENPSELAAAQECGADGVGLYRTEFAYFTDRLPTEEDLLQEYADVARRLAPQKVVFRTLDVGADKMLHAQAVLKEPNPALGLRGIRFCLRHQGIFRTQLRALMRAGANGNVAIMLPMVAAMDEVQQVRRIMQELHQDLSAQNLPHAAALPLGIMIETPAAAMICDALARECDFFSIGTNDLIHYIMGIDRNNRHVAYLNEPLHPAVVRSLKRVIDAAHREGIGVSVCGELASDPFGLALLLGMGVDTVSAAPRFVPGMKHLIRHFNAADCMDLAHSVLLSTDVAASKRMVRETLQQSLGHELAFHTTSLFTHSQP</sequence>
<comment type="subcellular location">
    <subcellularLocation>
        <location evidence="3 16">Cytoplasm</location>
    </subcellularLocation>
</comment>
<evidence type="ECO:0000256" key="9">
    <source>
        <dbReference type="ARBA" id="ARBA00022597"/>
    </source>
</evidence>
<dbReference type="PROSITE" id="PS00370">
    <property type="entry name" value="PEP_ENZYMES_PHOS_SITE"/>
    <property type="match status" value="1"/>
</dbReference>
<keyword evidence="13 16" id="KW-0418">Kinase</keyword>
<evidence type="ECO:0000256" key="4">
    <source>
        <dbReference type="ARBA" id="ARBA00007837"/>
    </source>
</evidence>
<dbReference type="InterPro" id="IPR036637">
    <property type="entry name" value="Phosphohistidine_dom_sf"/>
</dbReference>
<dbReference type="GO" id="GO:0005737">
    <property type="term" value="C:cytoplasm"/>
    <property type="evidence" value="ECO:0007669"/>
    <property type="project" value="UniProtKB-SubCell"/>
</dbReference>
<dbReference type="InterPro" id="IPR036618">
    <property type="entry name" value="PtsI_HPr-bd_sf"/>
</dbReference>
<comment type="catalytic activity">
    <reaction evidence="1 16">
        <text>L-histidyl-[protein] + phosphoenolpyruvate = N(pros)-phospho-L-histidyl-[protein] + pyruvate</text>
        <dbReference type="Rhea" id="RHEA:23880"/>
        <dbReference type="Rhea" id="RHEA-COMP:9745"/>
        <dbReference type="Rhea" id="RHEA-COMP:9746"/>
        <dbReference type="ChEBI" id="CHEBI:15361"/>
        <dbReference type="ChEBI" id="CHEBI:29979"/>
        <dbReference type="ChEBI" id="CHEBI:58702"/>
        <dbReference type="ChEBI" id="CHEBI:64837"/>
        <dbReference type="EC" id="2.7.3.9"/>
    </reaction>
</comment>
<keyword evidence="7 16" id="KW-0813">Transport</keyword>
<feature type="binding site" evidence="18">
    <location>
        <position position="296"/>
    </location>
    <ligand>
        <name>phosphoenolpyruvate</name>
        <dbReference type="ChEBI" id="CHEBI:58702"/>
    </ligand>
</feature>
<dbReference type="InterPro" id="IPR008279">
    <property type="entry name" value="PEP-util_enz_mobile_dom"/>
</dbReference>
<feature type="active site" description="Proton donor" evidence="17">
    <location>
        <position position="501"/>
    </location>
</feature>
<reference evidence="24" key="1">
    <citation type="submission" date="2016-10" db="EMBL/GenBank/DDBJ databases">
        <authorList>
            <person name="Varghese N."/>
            <person name="Submissions S."/>
        </authorList>
    </citation>
    <scope>NUCLEOTIDE SEQUENCE [LARGE SCALE GENOMIC DNA]</scope>
    <source>
        <strain evidence="24">KHC7</strain>
    </source>
</reference>
<evidence type="ECO:0000256" key="2">
    <source>
        <dbReference type="ARBA" id="ARBA00001946"/>
    </source>
</evidence>
<evidence type="ECO:0000313" key="23">
    <source>
        <dbReference type="EMBL" id="SDF68301.1"/>
    </source>
</evidence>
<organism evidence="23 24">
    <name type="scientific">Desulfovibrio legallii</name>
    <dbReference type="NCBI Taxonomy" id="571438"/>
    <lineage>
        <taxon>Bacteria</taxon>
        <taxon>Pseudomonadati</taxon>
        <taxon>Thermodesulfobacteriota</taxon>
        <taxon>Desulfovibrionia</taxon>
        <taxon>Desulfovibrionales</taxon>
        <taxon>Desulfovibrionaceae</taxon>
        <taxon>Desulfovibrio</taxon>
    </lineage>
</organism>
<evidence type="ECO:0000259" key="21">
    <source>
        <dbReference type="Pfam" id="PF02896"/>
    </source>
</evidence>
<dbReference type="PRINTS" id="PR01736">
    <property type="entry name" value="PHPHTRNFRASE"/>
</dbReference>
<dbReference type="Pfam" id="PF00391">
    <property type="entry name" value="PEP-utilizers"/>
    <property type="match status" value="1"/>
</dbReference>
<dbReference type="PIRSF" id="PIRSF000732">
    <property type="entry name" value="PTS_enzyme_I"/>
    <property type="match status" value="1"/>
</dbReference>
<dbReference type="SUPFAM" id="SSF51621">
    <property type="entry name" value="Phosphoenolpyruvate/pyruvate domain"/>
    <property type="match status" value="1"/>
</dbReference>
<dbReference type="InterPro" id="IPR018274">
    <property type="entry name" value="PEP_util_AS"/>
</dbReference>
<evidence type="ECO:0000256" key="17">
    <source>
        <dbReference type="PIRSR" id="PIRSR000732-1"/>
    </source>
</evidence>
<dbReference type="Pfam" id="PF05524">
    <property type="entry name" value="PEP-utilisers_N"/>
    <property type="match status" value="1"/>
</dbReference>
<feature type="binding site" evidence="19">
    <location>
        <position position="430"/>
    </location>
    <ligand>
        <name>Mg(2+)</name>
        <dbReference type="ChEBI" id="CHEBI:18420"/>
    </ligand>
</feature>
<feature type="binding site" evidence="18">
    <location>
        <position position="464"/>
    </location>
    <ligand>
        <name>phosphoenolpyruvate</name>
        <dbReference type="ChEBI" id="CHEBI:58702"/>
    </ligand>
</feature>
<dbReference type="STRING" id="571438.SAMN05192586_11077"/>
<evidence type="ECO:0000256" key="1">
    <source>
        <dbReference type="ARBA" id="ARBA00000683"/>
    </source>
</evidence>
<evidence type="ECO:0000256" key="12">
    <source>
        <dbReference type="ARBA" id="ARBA00022723"/>
    </source>
</evidence>
<name>A0A1G7N2Y9_9BACT</name>
<evidence type="ECO:0000256" key="3">
    <source>
        <dbReference type="ARBA" id="ARBA00004496"/>
    </source>
</evidence>
<evidence type="ECO:0000256" key="15">
    <source>
        <dbReference type="ARBA" id="ARBA00033235"/>
    </source>
</evidence>
<evidence type="ECO:0000256" key="5">
    <source>
        <dbReference type="ARBA" id="ARBA00012232"/>
    </source>
</evidence>
<comment type="cofactor">
    <cofactor evidence="2 16 19">
        <name>Mg(2+)</name>
        <dbReference type="ChEBI" id="CHEBI:18420"/>
    </cofactor>
</comment>
<dbReference type="Pfam" id="PF02896">
    <property type="entry name" value="PEP-utilizers_C"/>
    <property type="match status" value="1"/>
</dbReference>
<feature type="binding site" evidence="19">
    <location>
        <position position="454"/>
    </location>
    <ligand>
        <name>Mg(2+)</name>
        <dbReference type="ChEBI" id="CHEBI:18420"/>
    </ligand>
</feature>
<feature type="domain" description="PEP-utilising enzyme C-terminal" evidence="21">
    <location>
        <begin position="256"/>
        <end position="539"/>
    </location>
</feature>
<feature type="active site" description="Tele-phosphohistidine intermediate" evidence="17">
    <location>
        <position position="189"/>
    </location>
</feature>
<evidence type="ECO:0000256" key="10">
    <source>
        <dbReference type="ARBA" id="ARBA00022679"/>
    </source>
</evidence>